<dbReference type="InterPro" id="IPR036814">
    <property type="entry name" value="YqcC-like_sf"/>
</dbReference>
<organism evidence="2 3">
    <name type="scientific">Comamonas serinivorans</name>
    <dbReference type="NCBI Taxonomy" id="1082851"/>
    <lineage>
        <taxon>Bacteria</taxon>
        <taxon>Pseudomonadati</taxon>
        <taxon>Pseudomonadota</taxon>
        <taxon>Betaproteobacteria</taxon>
        <taxon>Burkholderiales</taxon>
        <taxon>Comamonadaceae</taxon>
        <taxon>Comamonas</taxon>
    </lineage>
</organism>
<dbReference type="InterPro" id="IPR007384">
    <property type="entry name" value="UCP006257"/>
</dbReference>
<dbReference type="KEGG" id="cser:CCO03_13110"/>
<dbReference type="RefSeq" id="WP_087281721.1">
    <property type="nucleotide sequence ID" value="NZ_CP021455.1"/>
</dbReference>
<evidence type="ECO:0000259" key="1">
    <source>
        <dbReference type="Pfam" id="PF04287"/>
    </source>
</evidence>
<dbReference type="PANTHER" id="PTHR39586:SF1">
    <property type="entry name" value="CYTOPLASMIC PROTEIN"/>
    <property type="match status" value="1"/>
</dbReference>
<dbReference type="Proteomes" id="UP000196138">
    <property type="component" value="Chromosome"/>
</dbReference>
<name>A0A1Y0EPT4_9BURK</name>
<keyword evidence="3" id="KW-1185">Reference proteome</keyword>
<dbReference type="GO" id="GO:0044010">
    <property type="term" value="P:single-species biofilm formation"/>
    <property type="evidence" value="ECO:0007669"/>
    <property type="project" value="TreeGrafter"/>
</dbReference>
<protein>
    <recommendedName>
        <fullName evidence="1">YqcC-like domain-containing protein</fullName>
    </recommendedName>
</protein>
<dbReference type="InterPro" id="IPR023376">
    <property type="entry name" value="YqcC-like_dom"/>
</dbReference>
<reference evidence="2 3" key="1">
    <citation type="submission" date="2017-05" db="EMBL/GenBank/DDBJ databases">
        <authorList>
            <person name="Song R."/>
            <person name="Chenine A.L."/>
            <person name="Ruprecht R.M."/>
        </authorList>
    </citation>
    <scope>NUCLEOTIDE SEQUENCE [LARGE SCALE GENOMIC DNA]</scope>
    <source>
        <strain evidence="2 3">DSM 26136</strain>
    </source>
</reference>
<dbReference type="AlphaFoldDB" id="A0A1Y0EPT4"/>
<dbReference type="EMBL" id="CP021455">
    <property type="protein sequence ID" value="ARU05498.1"/>
    <property type="molecule type" value="Genomic_DNA"/>
</dbReference>
<accession>A0A1Y0EPT4</accession>
<sequence>MSDIDTALRTQLHVLEAEMQAAGLWDATPPSDEALQSSVPFMFDTLRIEQWLQWVFVPRMHALLDAQAALPAKCDIHPLAEYEWQGKALTPWPARVLACLQQIDAMLSAQGASH</sequence>
<dbReference type="SUPFAM" id="SSF158452">
    <property type="entry name" value="YqcC-like"/>
    <property type="match status" value="1"/>
</dbReference>
<dbReference type="Gene3D" id="1.20.1440.40">
    <property type="entry name" value="YqcC-like"/>
    <property type="match status" value="1"/>
</dbReference>
<dbReference type="PANTHER" id="PTHR39586">
    <property type="entry name" value="CYTOPLASMIC PROTEIN-RELATED"/>
    <property type="match status" value="1"/>
</dbReference>
<dbReference type="OrthoDB" id="8794567at2"/>
<evidence type="ECO:0000313" key="2">
    <source>
        <dbReference type="EMBL" id="ARU05498.1"/>
    </source>
</evidence>
<evidence type="ECO:0000313" key="3">
    <source>
        <dbReference type="Proteomes" id="UP000196138"/>
    </source>
</evidence>
<dbReference type="Pfam" id="PF04287">
    <property type="entry name" value="DUF446"/>
    <property type="match status" value="1"/>
</dbReference>
<feature type="domain" description="YqcC-like" evidence="1">
    <location>
        <begin position="8"/>
        <end position="105"/>
    </location>
</feature>
<proteinExistence type="predicted"/>
<gene>
    <name evidence="2" type="ORF">CCO03_13110</name>
</gene>
<dbReference type="PIRSF" id="PIRSF006257">
    <property type="entry name" value="UCP006257"/>
    <property type="match status" value="1"/>
</dbReference>